<organism evidence="5 6">
    <name type="scientific">Variovorax paradoxus</name>
    <dbReference type="NCBI Taxonomy" id="34073"/>
    <lineage>
        <taxon>Bacteria</taxon>
        <taxon>Pseudomonadati</taxon>
        <taxon>Pseudomonadota</taxon>
        <taxon>Betaproteobacteria</taxon>
        <taxon>Burkholderiales</taxon>
        <taxon>Comamonadaceae</taxon>
        <taxon>Variovorax</taxon>
    </lineage>
</organism>
<sequence length="408" mass="44394">MDRRSFIQSSAAALAGTAVPLFPMAAMAADEIVVGSIIDMSGGLDIYGKPMADCMTLAVEEQNAAGGLLGKKLKLATYDPQSNMQLYAQFAQQSALKDKSTVVMGGITSASREVIRPVLTRNKTLYFYNTQYEGGVCDRNTFCTGVTPGQTVAKLIPYAMKKWGKKVYVVAADYNYGQITSQWVKKFVQDNGGSVASIDFFPLDVTNFGPTISKIEAAKPDMIVSALVGGAHISFYRQWAAAGLTKKIPLASTTFAGGNEHIVLSQAETDGFLISYNYFQNLDTPQNKAFKERFYKRFGADYPNITELAMGTYQGFKLWAEGVKKAGSLDREKMIAALETGISIDGPSGKVTLDAATHHCVLNVSIAEVRNKQLNIVETFQQQPPVDTSAVCNLVKNPKDNQQYVIKV</sequence>
<evidence type="ECO:0000256" key="1">
    <source>
        <dbReference type="ARBA" id="ARBA00010062"/>
    </source>
</evidence>
<dbReference type="PANTHER" id="PTHR47628:SF1">
    <property type="entry name" value="ALIPHATIC AMIDASE EXPRESSION-REGULATING PROTEIN"/>
    <property type="match status" value="1"/>
</dbReference>
<dbReference type="EMBL" id="JZWI01000013">
    <property type="protein sequence ID" value="KLN56055.1"/>
    <property type="molecule type" value="Genomic_DNA"/>
</dbReference>
<name>A0A0H2MGV3_VARPD</name>
<evidence type="ECO:0000313" key="5">
    <source>
        <dbReference type="EMBL" id="KLN56055.1"/>
    </source>
</evidence>
<dbReference type="Proteomes" id="UP000035170">
    <property type="component" value="Unassembled WGS sequence"/>
</dbReference>
<comment type="similarity">
    <text evidence="1">Belongs to the leucine-binding protein family.</text>
</comment>
<dbReference type="AlphaFoldDB" id="A0A0H2MGV3"/>
<feature type="chain" id="PRO_5002596983" evidence="3">
    <location>
        <begin position="29"/>
        <end position="408"/>
    </location>
</feature>
<dbReference type="Gene3D" id="3.40.50.2300">
    <property type="match status" value="2"/>
</dbReference>
<evidence type="ECO:0000313" key="6">
    <source>
        <dbReference type="Proteomes" id="UP000035170"/>
    </source>
</evidence>
<dbReference type="PROSITE" id="PS51318">
    <property type="entry name" value="TAT"/>
    <property type="match status" value="1"/>
</dbReference>
<keyword evidence="2 3" id="KW-0732">Signal</keyword>
<feature type="signal peptide" evidence="3">
    <location>
        <begin position="1"/>
        <end position="28"/>
    </location>
</feature>
<proteinExistence type="inferred from homology"/>
<feature type="domain" description="Leucine-binding protein" evidence="4">
    <location>
        <begin position="31"/>
        <end position="371"/>
    </location>
</feature>
<dbReference type="SUPFAM" id="SSF53822">
    <property type="entry name" value="Periplasmic binding protein-like I"/>
    <property type="match status" value="1"/>
</dbReference>
<evidence type="ECO:0000256" key="3">
    <source>
        <dbReference type="SAM" id="SignalP"/>
    </source>
</evidence>
<dbReference type="PANTHER" id="PTHR47628">
    <property type="match status" value="1"/>
</dbReference>
<dbReference type="InterPro" id="IPR028082">
    <property type="entry name" value="Peripla_BP_I"/>
</dbReference>
<reference evidence="5 6" key="1">
    <citation type="submission" date="2015-03" db="EMBL/GenBank/DDBJ databases">
        <title>Genome sequence of Variovorax paradoxus TBEA6.</title>
        <authorList>
            <person name="Poehlein A."/>
            <person name="Schuldes J."/>
            <person name="Wuebbeler J.H."/>
            <person name="Hiessl S."/>
            <person name="Steinbuechel A."/>
            <person name="Daniel R."/>
        </authorList>
    </citation>
    <scope>NUCLEOTIDE SEQUENCE [LARGE SCALE GENOMIC DNA]</scope>
    <source>
        <strain evidence="5 6">TBEA6</strain>
    </source>
</reference>
<evidence type="ECO:0000259" key="4">
    <source>
        <dbReference type="Pfam" id="PF13458"/>
    </source>
</evidence>
<dbReference type="InterPro" id="IPR006311">
    <property type="entry name" value="TAT_signal"/>
</dbReference>
<protein>
    <submittedName>
        <fullName evidence="5">Aliphatic amidase expression-regulating protein</fullName>
    </submittedName>
</protein>
<dbReference type="Pfam" id="PF13458">
    <property type="entry name" value="Peripla_BP_6"/>
    <property type="match status" value="1"/>
</dbReference>
<comment type="caution">
    <text evidence="5">The sequence shown here is derived from an EMBL/GenBank/DDBJ whole genome shotgun (WGS) entry which is preliminary data.</text>
</comment>
<keyword evidence="6" id="KW-1185">Reference proteome</keyword>
<dbReference type="CDD" id="cd06356">
    <property type="entry name" value="PBP1_amide_urea_BP-like"/>
    <property type="match status" value="1"/>
</dbReference>
<dbReference type="RefSeq" id="WP_047784913.1">
    <property type="nucleotide sequence ID" value="NZ_JZWI01000013.1"/>
</dbReference>
<gene>
    <name evidence="5" type="primary">amiC3</name>
    <name evidence="5" type="ORF">VPARA_27360</name>
</gene>
<dbReference type="PATRIC" id="fig|34073.19.peg.2814"/>
<evidence type="ECO:0000256" key="2">
    <source>
        <dbReference type="ARBA" id="ARBA00022729"/>
    </source>
</evidence>
<dbReference type="InterPro" id="IPR028081">
    <property type="entry name" value="Leu-bd"/>
</dbReference>
<accession>A0A0H2MGV3</accession>